<evidence type="ECO:0000256" key="1">
    <source>
        <dbReference type="ARBA" id="ARBA00023015"/>
    </source>
</evidence>
<dbReference type="Pfam" id="PF12833">
    <property type="entry name" value="HTH_18"/>
    <property type="match status" value="1"/>
</dbReference>
<evidence type="ECO:0000313" key="5">
    <source>
        <dbReference type="EMBL" id="OAS23471.1"/>
    </source>
</evidence>
<keyword evidence="3" id="KW-0804">Transcription</keyword>
<dbReference type="GO" id="GO:0003700">
    <property type="term" value="F:DNA-binding transcription factor activity"/>
    <property type="evidence" value="ECO:0007669"/>
    <property type="project" value="InterPro"/>
</dbReference>
<dbReference type="Pfam" id="PF02311">
    <property type="entry name" value="AraC_binding"/>
    <property type="match status" value="1"/>
</dbReference>
<dbReference type="RefSeq" id="WP_068661831.1">
    <property type="nucleotide sequence ID" value="NZ_LYPB01000040.1"/>
</dbReference>
<feature type="domain" description="HTH araC/xylS-type" evidence="4">
    <location>
        <begin position="161"/>
        <end position="259"/>
    </location>
</feature>
<evidence type="ECO:0000259" key="4">
    <source>
        <dbReference type="PROSITE" id="PS01124"/>
    </source>
</evidence>
<dbReference type="AlphaFoldDB" id="A0A198AR40"/>
<dbReference type="EMBL" id="LYPB01000040">
    <property type="protein sequence ID" value="OAS23471.1"/>
    <property type="molecule type" value="Genomic_DNA"/>
</dbReference>
<dbReference type="InterPro" id="IPR037923">
    <property type="entry name" value="HTH-like"/>
</dbReference>
<dbReference type="SMART" id="SM00342">
    <property type="entry name" value="HTH_ARAC"/>
    <property type="match status" value="1"/>
</dbReference>
<protein>
    <recommendedName>
        <fullName evidence="4">HTH araC/xylS-type domain-containing protein</fullName>
    </recommendedName>
</protein>
<dbReference type="PROSITE" id="PS00041">
    <property type="entry name" value="HTH_ARAC_FAMILY_1"/>
    <property type="match status" value="1"/>
</dbReference>
<dbReference type="InterPro" id="IPR014710">
    <property type="entry name" value="RmlC-like_jellyroll"/>
</dbReference>
<dbReference type="InterPro" id="IPR018060">
    <property type="entry name" value="HTH_AraC"/>
</dbReference>
<dbReference type="Proteomes" id="UP000078454">
    <property type="component" value="Unassembled WGS sequence"/>
</dbReference>
<name>A0A198AR40_9BACL</name>
<evidence type="ECO:0000256" key="3">
    <source>
        <dbReference type="ARBA" id="ARBA00023163"/>
    </source>
</evidence>
<dbReference type="SUPFAM" id="SSF51215">
    <property type="entry name" value="Regulatory protein AraC"/>
    <property type="match status" value="1"/>
</dbReference>
<comment type="caution">
    <text evidence="5">The sequence shown here is derived from an EMBL/GenBank/DDBJ whole genome shotgun (WGS) entry which is preliminary data.</text>
</comment>
<dbReference type="Gene3D" id="1.10.10.60">
    <property type="entry name" value="Homeodomain-like"/>
    <property type="match status" value="2"/>
</dbReference>
<dbReference type="InterPro" id="IPR009057">
    <property type="entry name" value="Homeodomain-like_sf"/>
</dbReference>
<keyword evidence="2" id="KW-0238">DNA-binding</keyword>
<dbReference type="SUPFAM" id="SSF46689">
    <property type="entry name" value="Homeodomain-like"/>
    <property type="match status" value="2"/>
</dbReference>
<proteinExistence type="predicted"/>
<gene>
    <name evidence="5" type="ORF">A8708_09760</name>
</gene>
<reference evidence="5 6" key="1">
    <citation type="submission" date="2016-05" db="EMBL/GenBank/DDBJ databases">
        <title>Paenibacillus sp. 1ZS3-15 nov., isolated from the rhizosphere soil.</title>
        <authorList>
            <person name="Zhang X.X."/>
            <person name="Zhang J."/>
        </authorList>
    </citation>
    <scope>NUCLEOTIDE SEQUENCE [LARGE SCALE GENOMIC DNA]</scope>
    <source>
        <strain evidence="5 6">1ZS3-15</strain>
    </source>
</reference>
<keyword evidence="6" id="KW-1185">Reference proteome</keyword>
<accession>A0A198AR40</accession>
<dbReference type="GO" id="GO:0043565">
    <property type="term" value="F:sequence-specific DNA binding"/>
    <property type="evidence" value="ECO:0007669"/>
    <property type="project" value="InterPro"/>
</dbReference>
<dbReference type="OrthoDB" id="625043at2"/>
<evidence type="ECO:0000256" key="2">
    <source>
        <dbReference type="ARBA" id="ARBA00023125"/>
    </source>
</evidence>
<dbReference type="Gene3D" id="2.60.120.10">
    <property type="entry name" value="Jelly Rolls"/>
    <property type="match status" value="1"/>
</dbReference>
<keyword evidence="1" id="KW-0805">Transcription regulation</keyword>
<dbReference type="InterPro" id="IPR003313">
    <property type="entry name" value="AraC-bd"/>
</dbReference>
<dbReference type="InterPro" id="IPR018062">
    <property type="entry name" value="HTH_AraC-typ_CS"/>
</dbReference>
<dbReference type="STRING" id="1850517.A8708_09760"/>
<sequence>MEYLGINPQIELFINRNSTPNWIIEDATTDFYDLTYIFKGRAYYRINGTVYEVNQGDLLCIPKGSRRSATTDTANLMISYALNIQIYDREGKDVNLPFPLISHIGEPEELHSLYNELTFEWLKKNRGYELKTRALLLMILHYYFKALYYKDNNVNIDKRIQRSIRYILSNLQNQIEVEVLASIAGLTTAYFGTLFKKYMGASVKEYINKMKINNAENILLSGEFTVQEAAYKCGFEDIYYFSKVFKKIKGFPPSRILIENSRSDRQEVETLSKRISETNAV</sequence>
<dbReference type="PANTHER" id="PTHR43280:SF28">
    <property type="entry name" value="HTH-TYPE TRANSCRIPTIONAL ACTIVATOR RHAS"/>
    <property type="match status" value="1"/>
</dbReference>
<dbReference type="PROSITE" id="PS01124">
    <property type="entry name" value="HTH_ARAC_FAMILY_2"/>
    <property type="match status" value="1"/>
</dbReference>
<organism evidence="5 6">
    <name type="scientific">Paenibacillus oryzisoli</name>
    <dbReference type="NCBI Taxonomy" id="1850517"/>
    <lineage>
        <taxon>Bacteria</taxon>
        <taxon>Bacillati</taxon>
        <taxon>Bacillota</taxon>
        <taxon>Bacilli</taxon>
        <taxon>Bacillales</taxon>
        <taxon>Paenibacillaceae</taxon>
        <taxon>Paenibacillus</taxon>
    </lineage>
</organism>
<evidence type="ECO:0000313" key="6">
    <source>
        <dbReference type="Proteomes" id="UP000078454"/>
    </source>
</evidence>
<dbReference type="PANTHER" id="PTHR43280">
    <property type="entry name" value="ARAC-FAMILY TRANSCRIPTIONAL REGULATOR"/>
    <property type="match status" value="1"/>
</dbReference>